<dbReference type="InterPro" id="IPR011047">
    <property type="entry name" value="Quinoprotein_ADH-like_sf"/>
</dbReference>
<evidence type="ECO:0000259" key="7">
    <source>
        <dbReference type="PROSITE" id="PS50025"/>
    </source>
</evidence>
<dbReference type="Pfam" id="PF18911">
    <property type="entry name" value="PKD_4"/>
    <property type="match status" value="3"/>
</dbReference>
<dbReference type="GO" id="GO:0005886">
    <property type="term" value="C:plasma membrane"/>
    <property type="evidence" value="ECO:0007669"/>
    <property type="project" value="TreeGrafter"/>
</dbReference>
<dbReference type="SUPFAM" id="SSF49299">
    <property type="entry name" value="PKD domain"/>
    <property type="match status" value="3"/>
</dbReference>
<organism evidence="9 10">
    <name type="scientific">Quadrisphaera setariae</name>
    <dbReference type="NCBI Taxonomy" id="2593304"/>
    <lineage>
        <taxon>Bacteria</taxon>
        <taxon>Bacillati</taxon>
        <taxon>Actinomycetota</taxon>
        <taxon>Actinomycetes</taxon>
        <taxon>Kineosporiales</taxon>
        <taxon>Kineosporiaceae</taxon>
        <taxon>Quadrisphaera</taxon>
    </lineage>
</organism>
<dbReference type="CDD" id="cd00146">
    <property type="entry name" value="PKD"/>
    <property type="match status" value="3"/>
</dbReference>
<protein>
    <submittedName>
        <fullName evidence="9">PKD domain-containing protein</fullName>
    </submittedName>
</protein>
<keyword evidence="2" id="KW-0812">Transmembrane</keyword>
<dbReference type="Gene3D" id="2.60.120.200">
    <property type="match status" value="3"/>
</dbReference>
<evidence type="ECO:0000256" key="5">
    <source>
        <dbReference type="ARBA" id="ARBA00023136"/>
    </source>
</evidence>
<sequence length="1733" mass="177063">MTRRMKRSLALSVASAVVASSLVPFGGAAFAAAGDPAAAGPVLPPTVSADALPTVQINGVVWAQLVVGNTVYVTGDFTSARPAGAAAGTNETARRNILAYDIRTGNLITSWAPTLNSTGLALAASADGRTIYVGGNFTSSSGVASSRIVALDATTGAVVRSFSAAGANDKVRALAVVGDTVYAGGTFTAAGPAGQQTARSRLAAFKASDGSLTDWAPQADAEVLAMVAPSSTPEIVIGGRFAAVNGAQALGTAAVDLTSGASLPWEINKTVYEYGAKSAIWSLSTDGTSVYGTGYDTDRIGNLENAFAADANGGGIRWVNGCLGDSYSSFPMNGVLYTVGHTHECESLPDGIVDKAPRAYQNAIAMTTANFGNVNKTNAYGWSGGLPGPSLLHWLPTLTSGTYTTSKQAAWSLAGNSQYLVMGGEFPTVNGTAQQGLTRFAVRSQAPMKQGPQQASTMAVDVANTGPGQVSASFLAAWDRDDESLTYELLRGPAASPTVVATATAKSAFWDRKRLTLVDPSPVVGTLTSYRVRTTDGSGNVQVSPPQAITATATMPSTAYDDAVRADAPDHYWSLGEASGAAGFDTSGSAVTQSLSVDPSATRGAEGQVAGTTATTFTGTVEVPIPGAGIGAKTEVIAHATTTQPVVAPQTYSTEAWFKTTSTSGGEIISFGNRREDFRSSAYDRSTYLTDDGSVIGGVYDGRVRTIQSKPGYNDGQWHHVVQTKGAGGLAMYVDGVLVGRDAGVSGIQDYEGYWRLGGDNLGGWPGQVSSSALAGSVEDVAVYGTALTSAQVANHYRASGRTPAGAVRPADSYGQAVYDLGPDSFWRLQDAAGATSAADSGPAGVGATYLGGATPGAAGVPGIAGSTGVQLDGQDDAIVSTQRVESPRTYSMELWFNTTTTRGGRLIGFGDRNDGLSNNYDRHVWMQDDGKLVFGVWTGQENRATSSKAYNDGKWHHLVASQGAAGMVLTVDGSVVGTNSQQGSQEYAGYWRVGGDRAWGGNSSQYFAGTVDDVAIYPSQLTTAQVADHAKRGGVDTAPTAAFTSAVNGTTVSVDAGTSADLEGPIASYAWTFGDGATAAGATASHTYAASGSYAVTLTVTDSAGQTSTSTNQVVIRPAAPADAYGAAVYADAPDVYYRMDGAAGSTSVANSSQPGNPGLLRGGAVTGVPGALGGGLRLNGSDGYLVEDQGQQRPSTYSAELWFNTTTTRGGKLIGTGNAKDGTSWSNDRNVTMQDDGRLSVNVWTGQENRYTTDASYNDGTWHHVVLTQGAAGLRLYVDGAVVLSNAQTGNESGYGYWRVGGDTTWRGTSSSFYLDGTVDEVAIYDRALSAETVANHYKVSGLVKNAAPTASFTSQVSDLGVALDASASADSDGTVASYAWDFGDGATGTGATTSHTYTAAGTYTVKLVVTDDKGATGEVTRSVTVAPRPNAAPTASFTSQVSDLGVALDGSGSADSDGTVASYAWDFGDQSTGTGRTTSHTYTAAGTYTVKLVVTDDKGATGTVSRSVTVTAPVVAPTGLLTDTFTRTATSGWGTADAGGAWTPTSGAANFSVDGSTGLLVIPGASNTRSIYASSLSSTNVDLVSTLALDKLPTGTGTTVSLLGRRISATTDYRVQARISSTGQVVLGLGQVVNGTYTSLGQQTVSGLKYTAGAPLRMRLQVVGTGTTALRAKVWAAGTAEPTAWNLSATDSAAALQAPGSVGVMGFLSASSTNAPVTLRVDDLSVTTAQ</sequence>
<reference evidence="9 10" key="1">
    <citation type="submission" date="2019-07" db="EMBL/GenBank/DDBJ databases">
        <title>Quadrisphaera sp. strain DD2A genome sequencing and assembly.</title>
        <authorList>
            <person name="Kim I."/>
        </authorList>
    </citation>
    <scope>NUCLEOTIDE SEQUENCE [LARGE SCALE GENOMIC DNA]</scope>
    <source>
        <strain evidence="9 10">DD2A</strain>
    </source>
</reference>
<dbReference type="Pfam" id="PF13385">
    <property type="entry name" value="Laminin_G_3"/>
    <property type="match status" value="3"/>
</dbReference>
<accession>A0A5C8ZHI2</accession>
<keyword evidence="4" id="KW-1133">Transmembrane helix</keyword>
<dbReference type="OrthoDB" id="9802683at2"/>
<evidence type="ECO:0000256" key="6">
    <source>
        <dbReference type="SAM" id="SignalP"/>
    </source>
</evidence>
<evidence type="ECO:0000256" key="4">
    <source>
        <dbReference type="ARBA" id="ARBA00022989"/>
    </source>
</evidence>
<dbReference type="SUPFAM" id="SSF50998">
    <property type="entry name" value="Quinoprotein alcohol dehydrogenase-like"/>
    <property type="match status" value="1"/>
</dbReference>
<dbReference type="PANTHER" id="PTHR46730:SF1">
    <property type="entry name" value="PLAT DOMAIN-CONTAINING PROTEIN"/>
    <property type="match status" value="1"/>
</dbReference>
<dbReference type="InterPro" id="IPR000601">
    <property type="entry name" value="PKD_dom"/>
</dbReference>
<keyword evidence="3" id="KW-0677">Repeat</keyword>
<feature type="domain" description="PKD" evidence="8">
    <location>
        <begin position="1351"/>
        <end position="1428"/>
    </location>
</feature>
<keyword evidence="6" id="KW-0732">Signal</keyword>
<feature type="signal peptide" evidence="6">
    <location>
        <begin position="1"/>
        <end position="31"/>
    </location>
</feature>
<dbReference type="PROSITE" id="PS50025">
    <property type="entry name" value="LAM_G_DOMAIN"/>
    <property type="match status" value="1"/>
</dbReference>
<evidence type="ECO:0000256" key="3">
    <source>
        <dbReference type="ARBA" id="ARBA00022737"/>
    </source>
</evidence>
<dbReference type="SUPFAM" id="SSF49899">
    <property type="entry name" value="Concanavalin A-like lectins/glucanases"/>
    <property type="match status" value="3"/>
</dbReference>
<feature type="domain" description="PKD" evidence="8">
    <location>
        <begin position="1040"/>
        <end position="1117"/>
    </location>
</feature>
<comment type="subcellular location">
    <subcellularLocation>
        <location evidence="1">Membrane</location>
        <topology evidence="1">Multi-pass membrane protein</topology>
    </subcellularLocation>
</comment>
<dbReference type="Proteomes" id="UP000321234">
    <property type="component" value="Unassembled WGS sequence"/>
</dbReference>
<dbReference type="GO" id="GO:0006816">
    <property type="term" value="P:calcium ion transport"/>
    <property type="evidence" value="ECO:0007669"/>
    <property type="project" value="TreeGrafter"/>
</dbReference>
<name>A0A5C8ZHI2_9ACTN</name>
<keyword evidence="5" id="KW-0472">Membrane</keyword>
<feature type="chain" id="PRO_5023099024" evidence="6">
    <location>
        <begin position="32"/>
        <end position="1733"/>
    </location>
</feature>
<dbReference type="InterPro" id="IPR001791">
    <property type="entry name" value="Laminin_G"/>
</dbReference>
<dbReference type="PANTHER" id="PTHR46730">
    <property type="entry name" value="POLYCYSTIN-1"/>
    <property type="match status" value="1"/>
</dbReference>
<dbReference type="InterPro" id="IPR022409">
    <property type="entry name" value="PKD/Chitinase_dom"/>
</dbReference>
<dbReference type="GO" id="GO:0005261">
    <property type="term" value="F:monoatomic cation channel activity"/>
    <property type="evidence" value="ECO:0007669"/>
    <property type="project" value="TreeGrafter"/>
</dbReference>
<evidence type="ECO:0000313" key="10">
    <source>
        <dbReference type="Proteomes" id="UP000321234"/>
    </source>
</evidence>
<evidence type="ECO:0000313" key="9">
    <source>
        <dbReference type="EMBL" id="TXR56376.1"/>
    </source>
</evidence>
<dbReference type="GO" id="GO:0005975">
    <property type="term" value="P:carbohydrate metabolic process"/>
    <property type="evidence" value="ECO:0007669"/>
    <property type="project" value="UniProtKB-ARBA"/>
</dbReference>
<gene>
    <name evidence="9" type="ORF">FMM08_09750</name>
</gene>
<dbReference type="InterPro" id="IPR035986">
    <property type="entry name" value="PKD_dom_sf"/>
</dbReference>
<dbReference type="PROSITE" id="PS50093">
    <property type="entry name" value="PKD"/>
    <property type="match status" value="3"/>
</dbReference>
<feature type="domain" description="PKD" evidence="8">
    <location>
        <begin position="1432"/>
        <end position="1520"/>
    </location>
</feature>
<comment type="caution">
    <text evidence="9">The sequence shown here is derived from an EMBL/GenBank/DDBJ whole genome shotgun (WGS) entry which is preliminary data.</text>
</comment>
<keyword evidence="10" id="KW-1185">Reference proteome</keyword>
<evidence type="ECO:0000259" key="8">
    <source>
        <dbReference type="PROSITE" id="PS50093"/>
    </source>
</evidence>
<evidence type="ECO:0000256" key="2">
    <source>
        <dbReference type="ARBA" id="ARBA00022692"/>
    </source>
</evidence>
<dbReference type="EMBL" id="VKAC01000005">
    <property type="protein sequence ID" value="TXR56376.1"/>
    <property type="molecule type" value="Genomic_DNA"/>
</dbReference>
<dbReference type="InterPro" id="IPR013783">
    <property type="entry name" value="Ig-like_fold"/>
</dbReference>
<dbReference type="SMART" id="SM00089">
    <property type="entry name" value="PKD"/>
    <property type="match status" value="3"/>
</dbReference>
<dbReference type="Gene3D" id="2.60.40.10">
    <property type="entry name" value="Immunoglobulins"/>
    <property type="match status" value="3"/>
</dbReference>
<dbReference type="InterPro" id="IPR013320">
    <property type="entry name" value="ConA-like_dom_sf"/>
</dbReference>
<feature type="domain" description="Laminin G" evidence="7">
    <location>
        <begin position="869"/>
        <end position="1041"/>
    </location>
</feature>
<dbReference type="CDD" id="cd00110">
    <property type="entry name" value="LamG"/>
    <property type="match status" value="2"/>
</dbReference>
<proteinExistence type="predicted"/>
<evidence type="ECO:0000256" key="1">
    <source>
        <dbReference type="ARBA" id="ARBA00004141"/>
    </source>
</evidence>